<comment type="caution">
    <text evidence="1">The sequence shown here is derived from an EMBL/GenBank/DDBJ whole genome shotgun (WGS) entry which is preliminary data.</text>
</comment>
<dbReference type="Gene3D" id="3.90.190.10">
    <property type="entry name" value="Protein tyrosine phosphatase superfamily"/>
    <property type="match status" value="1"/>
</dbReference>
<evidence type="ECO:0000313" key="1">
    <source>
        <dbReference type="EMBL" id="MCJ2186924.1"/>
    </source>
</evidence>
<evidence type="ECO:0000313" key="2">
    <source>
        <dbReference type="Proteomes" id="UP001202281"/>
    </source>
</evidence>
<dbReference type="RefSeq" id="WP_243919885.1">
    <property type="nucleotide sequence ID" value="NZ_JALHLG010000009.1"/>
</dbReference>
<keyword evidence="1" id="KW-0808">Transferase</keyword>
<dbReference type="EMBL" id="JALHLG010000009">
    <property type="protein sequence ID" value="MCJ2186924.1"/>
    <property type="molecule type" value="Genomic_DNA"/>
</dbReference>
<dbReference type="SUPFAM" id="SSF52799">
    <property type="entry name" value="(Phosphotyrosine protein) phosphatases II"/>
    <property type="match status" value="1"/>
</dbReference>
<keyword evidence="2" id="KW-1185">Reference proteome</keyword>
<dbReference type="GO" id="GO:0016740">
    <property type="term" value="F:transferase activity"/>
    <property type="evidence" value="ECO:0007669"/>
    <property type="project" value="UniProtKB-KW"/>
</dbReference>
<name>A0ABT0BPF0_9SPHN</name>
<dbReference type="Proteomes" id="UP001202281">
    <property type="component" value="Unassembled WGS sequence"/>
</dbReference>
<sequence>MTEFSQDPQDIACWQRIDARITTSGRLSPADPQRLAALGVARVINLALADSPGALADEAALMAAAGLAYDHIPVPFDAPGESHLAAFSRAMEDAGESAVHVHCIMNWRVSAFLYRWNRAQGMDEQEARALMHRQWNPTTSTNQHAPAWARFVDGG</sequence>
<accession>A0ABT0BPF0</accession>
<proteinExistence type="predicted"/>
<reference evidence="1 2" key="1">
    <citation type="submission" date="2022-04" db="EMBL/GenBank/DDBJ databases">
        <title>Identification of a novel bacterium isolated from mangrove sediments.</title>
        <authorList>
            <person name="Pan X."/>
        </authorList>
    </citation>
    <scope>NUCLEOTIDE SEQUENCE [LARGE SCALE GENOMIC DNA]</scope>
    <source>
        <strain evidence="1 2">B2638</strain>
    </source>
</reference>
<gene>
    <name evidence="1" type="ORF">MTR66_08860</name>
</gene>
<protein>
    <submittedName>
        <fullName evidence="1">Sulfur transferase domain-containing protein</fullName>
    </submittedName>
</protein>
<dbReference type="InterPro" id="IPR029021">
    <property type="entry name" value="Prot-tyrosine_phosphatase-like"/>
</dbReference>
<organism evidence="1 2">
    <name type="scientific">Novosphingobium beihaiensis</name>
    <dbReference type="NCBI Taxonomy" id="2930389"/>
    <lineage>
        <taxon>Bacteria</taxon>
        <taxon>Pseudomonadati</taxon>
        <taxon>Pseudomonadota</taxon>
        <taxon>Alphaproteobacteria</taxon>
        <taxon>Sphingomonadales</taxon>
        <taxon>Sphingomonadaceae</taxon>
        <taxon>Novosphingobium</taxon>
    </lineage>
</organism>